<reference evidence="1 2" key="1">
    <citation type="submission" date="2021-08" db="EMBL/GenBank/DDBJ databases">
        <authorList>
            <person name="Tuo L."/>
        </authorList>
    </citation>
    <scope>NUCLEOTIDE SEQUENCE [LARGE SCALE GENOMIC DNA]</scope>
    <source>
        <strain evidence="1 2">JCM 31229</strain>
    </source>
</reference>
<evidence type="ECO:0000313" key="1">
    <source>
        <dbReference type="EMBL" id="MBY8821935.1"/>
    </source>
</evidence>
<sequence length="69" mass="7789">MSSKVVRPYLLSKDEDGAFRVTVRTTRFNSQGYPLVSSEMLDDVFRTQAAARAFVKETFRVEAAQIATK</sequence>
<dbReference type="RefSeq" id="WP_222989057.1">
    <property type="nucleotide sequence ID" value="NZ_JAINVV010000004.1"/>
</dbReference>
<gene>
    <name evidence="1" type="ORF">K7G82_06510</name>
</gene>
<keyword evidence="2" id="KW-1185">Reference proteome</keyword>
<name>A0ABS7PKV6_9SPHN</name>
<accession>A0ABS7PKV6</accession>
<organism evidence="1 2">
    <name type="scientific">Sphingomonas colocasiae</name>
    <dbReference type="NCBI Taxonomy" id="1848973"/>
    <lineage>
        <taxon>Bacteria</taxon>
        <taxon>Pseudomonadati</taxon>
        <taxon>Pseudomonadota</taxon>
        <taxon>Alphaproteobacteria</taxon>
        <taxon>Sphingomonadales</taxon>
        <taxon>Sphingomonadaceae</taxon>
        <taxon>Sphingomonas</taxon>
    </lineage>
</organism>
<comment type="caution">
    <text evidence="1">The sequence shown here is derived from an EMBL/GenBank/DDBJ whole genome shotgun (WGS) entry which is preliminary data.</text>
</comment>
<protein>
    <submittedName>
        <fullName evidence="1">Uncharacterized protein</fullName>
    </submittedName>
</protein>
<evidence type="ECO:0000313" key="2">
    <source>
        <dbReference type="Proteomes" id="UP000706039"/>
    </source>
</evidence>
<dbReference type="EMBL" id="JAINVV010000004">
    <property type="protein sequence ID" value="MBY8821935.1"/>
    <property type="molecule type" value="Genomic_DNA"/>
</dbReference>
<dbReference type="Proteomes" id="UP000706039">
    <property type="component" value="Unassembled WGS sequence"/>
</dbReference>
<proteinExistence type="predicted"/>